<feature type="compositionally biased region" description="Basic and acidic residues" evidence="1">
    <location>
        <begin position="179"/>
        <end position="194"/>
    </location>
</feature>
<reference evidence="2 3" key="1">
    <citation type="submission" date="2015-10" db="EMBL/GenBank/DDBJ databases">
        <title>Genome analyses suggest a sexual origin of heterokaryosis in a supposedly ancient asexual fungus.</title>
        <authorList>
            <person name="Ropars J."/>
            <person name="Sedzielewska K."/>
            <person name="Noel J."/>
            <person name="Charron P."/>
            <person name="Farinelli L."/>
            <person name="Marton T."/>
            <person name="Kruger M."/>
            <person name="Pelin A."/>
            <person name="Brachmann A."/>
            <person name="Corradi N."/>
        </authorList>
    </citation>
    <scope>NUCLEOTIDE SEQUENCE [LARGE SCALE GENOMIC DNA]</scope>
    <source>
        <strain evidence="2 3">A4</strain>
    </source>
</reference>
<comment type="caution">
    <text evidence="2">The sequence shown here is derived from an EMBL/GenBank/DDBJ whole genome shotgun (WGS) entry which is preliminary data.</text>
</comment>
<evidence type="ECO:0000256" key="1">
    <source>
        <dbReference type="SAM" id="MobiDB-lite"/>
    </source>
</evidence>
<dbReference type="Proteomes" id="UP000234323">
    <property type="component" value="Unassembled WGS sequence"/>
</dbReference>
<sequence>MSKNKSLTQDEVTNKFIEGFYKEYLGIEDKCMHKFYYTSTNEDFWTVANKYLDKSEALPRGIFPPDKEIHECKEINENEMMNTVYKSGMKDEIGQGLQLKSQGELIGKDDNFKSRRIYKTRPDNNVSEKSDDEQFYDTRDGLTDPKEILNDKIDDFNKLNKVFSGRIKEINGNEPTGKVLKETKDGDNINENKKRVAQIKGSRG</sequence>
<dbReference type="VEuPathDB" id="FungiDB:RhiirA1_389908"/>
<dbReference type="VEuPathDB" id="FungiDB:FUN_001837"/>
<gene>
    <name evidence="2" type="ORF">RhiirA4_421988</name>
</gene>
<keyword evidence="3" id="KW-1185">Reference proteome</keyword>
<proteinExistence type="predicted"/>
<evidence type="ECO:0000313" key="3">
    <source>
        <dbReference type="Proteomes" id="UP000234323"/>
    </source>
</evidence>
<name>A0A2I1GNU0_9GLOM</name>
<protein>
    <submittedName>
        <fullName evidence="2">Uncharacterized protein</fullName>
    </submittedName>
</protein>
<dbReference type="EMBL" id="LLXI01000617">
    <property type="protein sequence ID" value="PKY48214.1"/>
    <property type="molecule type" value="Genomic_DNA"/>
</dbReference>
<dbReference type="AlphaFoldDB" id="A0A2I1GNU0"/>
<dbReference type="VEuPathDB" id="FungiDB:RhiirA1_402747"/>
<feature type="region of interest" description="Disordered" evidence="1">
    <location>
        <begin position="171"/>
        <end position="204"/>
    </location>
</feature>
<dbReference type="VEuPathDB" id="FungiDB:RhiirFUN_011447"/>
<evidence type="ECO:0000313" key="2">
    <source>
        <dbReference type="EMBL" id="PKY48214.1"/>
    </source>
</evidence>
<accession>A0A2I1GNU0</accession>
<organism evidence="2 3">
    <name type="scientific">Rhizophagus irregularis</name>
    <dbReference type="NCBI Taxonomy" id="588596"/>
    <lineage>
        <taxon>Eukaryota</taxon>
        <taxon>Fungi</taxon>
        <taxon>Fungi incertae sedis</taxon>
        <taxon>Mucoromycota</taxon>
        <taxon>Glomeromycotina</taxon>
        <taxon>Glomeromycetes</taxon>
        <taxon>Glomerales</taxon>
        <taxon>Glomeraceae</taxon>
        <taxon>Rhizophagus</taxon>
    </lineage>
</organism>